<protein>
    <submittedName>
        <fullName evidence="1">Uncharacterized protein</fullName>
    </submittedName>
</protein>
<dbReference type="SUPFAM" id="SSF48452">
    <property type="entry name" value="TPR-like"/>
    <property type="match status" value="1"/>
</dbReference>
<dbReference type="PROSITE" id="PS50005">
    <property type="entry name" value="TPR"/>
    <property type="match status" value="1"/>
</dbReference>
<dbReference type="AlphaFoldDB" id="X0VEZ9"/>
<dbReference type="Gene3D" id="1.25.40.10">
    <property type="entry name" value="Tetratricopeptide repeat domain"/>
    <property type="match status" value="1"/>
</dbReference>
<feature type="non-terminal residue" evidence="1">
    <location>
        <position position="1"/>
    </location>
</feature>
<dbReference type="SMART" id="SM00028">
    <property type="entry name" value="TPR"/>
    <property type="match status" value="2"/>
</dbReference>
<comment type="caution">
    <text evidence="1">The sequence shown here is derived from an EMBL/GenBank/DDBJ whole genome shotgun (WGS) entry which is preliminary data.</text>
</comment>
<dbReference type="Pfam" id="PF14559">
    <property type="entry name" value="TPR_19"/>
    <property type="match status" value="1"/>
</dbReference>
<dbReference type="EMBL" id="BARS01031320">
    <property type="protein sequence ID" value="GAG16804.1"/>
    <property type="molecule type" value="Genomic_DNA"/>
</dbReference>
<organism evidence="1">
    <name type="scientific">marine sediment metagenome</name>
    <dbReference type="NCBI Taxonomy" id="412755"/>
    <lineage>
        <taxon>unclassified sequences</taxon>
        <taxon>metagenomes</taxon>
        <taxon>ecological metagenomes</taxon>
    </lineage>
</organism>
<reference evidence="1" key="1">
    <citation type="journal article" date="2014" name="Front. Microbiol.">
        <title>High frequency of phylogenetically diverse reductive dehalogenase-homologous genes in deep subseafloor sedimentary metagenomes.</title>
        <authorList>
            <person name="Kawai M."/>
            <person name="Futagami T."/>
            <person name="Toyoda A."/>
            <person name="Takaki Y."/>
            <person name="Nishi S."/>
            <person name="Hori S."/>
            <person name="Arai W."/>
            <person name="Tsubouchi T."/>
            <person name="Morono Y."/>
            <person name="Uchiyama I."/>
            <person name="Ito T."/>
            <person name="Fujiyama A."/>
            <person name="Inagaki F."/>
            <person name="Takami H."/>
        </authorList>
    </citation>
    <scope>NUCLEOTIDE SEQUENCE</scope>
    <source>
        <strain evidence="1">Expedition CK06-06</strain>
    </source>
</reference>
<name>X0VEZ9_9ZZZZ</name>
<evidence type="ECO:0000313" key="1">
    <source>
        <dbReference type="EMBL" id="GAG16804.1"/>
    </source>
</evidence>
<accession>X0VEZ9</accession>
<dbReference type="InterPro" id="IPR011990">
    <property type="entry name" value="TPR-like_helical_dom_sf"/>
</dbReference>
<sequence>QLASLGYATGPVPAVALPHPLAPSDLPSPMDSMSELDRMNRADALLNTGQFESGIELVEEIVQANSRNVYAQRILASALERVGRTAEAALGWERVIGLGDSSVPTRLRLAACLTREGELERASALFEQVLEQDPQNLEAMQQLLKVAVLAHDAQRAREYRRRFGPALDAATER</sequence>
<proteinExistence type="predicted"/>
<dbReference type="InterPro" id="IPR019734">
    <property type="entry name" value="TPR_rpt"/>
</dbReference>
<gene>
    <name evidence="1" type="ORF">S01H1_48759</name>
</gene>
<dbReference type="Pfam" id="PF13432">
    <property type="entry name" value="TPR_16"/>
    <property type="match status" value="1"/>
</dbReference>